<dbReference type="PANTHER" id="PTHR11845:SF13">
    <property type="entry name" value="5'-DEOXYNUCLEOTIDASE HDDC2"/>
    <property type="match status" value="1"/>
</dbReference>
<dbReference type="SMART" id="SM00471">
    <property type="entry name" value="HDc"/>
    <property type="match status" value="1"/>
</dbReference>
<dbReference type="EC" id="3.1.3.89" evidence="5"/>
<organism evidence="9">
    <name type="scientific">marine sediment metagenome</name>
    <dbReference type="NCBI Taxonomy" id="412755"/>
    <lineage>
        <taxon>unclassified sequences</taxon>
        <taxon>metagenomes</taxon>
        <taxon>ecological metagenomes</taxon>
    </lineage>
</organism>
<evidence type="ECO:0000259" key="8">
    <source>
        <dbReference type="SMART" id="SM00471"/>
    </source>
</evidence>
<comment type="catalytic activity">
    <reaction evidence="1">
        <text>a 2'-deoxyribonucleoside 5'-phosphate + H2O = a 2'-deoxyribonucleoside + phosphate</text>
        <dbReference type="Rhea" id="RHEA:36167"/>
        <dbReference type="ChEBI" id="CHEBI:15377"/>
        <dbReference type="ChEBI" id="CHEBI:18274"/>
        <dbReference type="ChEBI" id="CHEBI:43474"/>
        <dbReference type="ChEBI" id="CHEBI:65317"/>
        <dbReference type="EC" id="3.1.3.89"/>
    </reaction>
</comment>
<evidence type="ECO:0000256" key="5">
    <source>
        <dbReference type="ARBA" id="ARBA00012964"/>
    </source>
</evidence>
<dbReference type="GO" id="GO:0002953">
    <property type="term" value="F:5'-deoxynucleotidase activity"/>
    <property type="evidence" value="ECO:0007669"/>
    <property type="project" value="UniProtKB-EC"/>
</dbReference>
<dbReference type="InterPro" id="IPR003607">
    <property type="entry name" value="HD/PDEase_dom"/>
</dbReference>
<proteinExistence type="predicted"/>
<dbReference type="EMBL" id="BARV01019522">
    <property type="protein sequence ID" value="GAI31478.1"/>
    <property type="molecule type" value="Genomic_DNA"/>
</dbReference>
<evidence type="ECO:0000256" key="6">
    <source>
        <dbReference type="ARBA" id="ARBA00022723"/>
    </source>
</evidence>
<evidence type="ECO:0000256" key="3">
    <source>
        <dbReference type="ARBA" id="ARBA00001941"/>
    </source>
</evidence>
<comment type="caution">
    <text evidence="9">The sequence shown here is derived from an EMBL/GenBank/DDBJ whole genome shotgun (WGS) entry which is preliminary data.</text>
</comment>
<accession>X1MJQ9</accession>
<keyword evidence="7" id="KW-0378">Hydrolase</keyword>
<protein>
    <recommendedName>
        <fullName evidence="5">5'-deoxynucleotidase</fullName>
        <ecNumber evidence="5">3.1.3.89</ecNumber>
    </recommendedName>
</protein>
<feature type="domain" description="HD/PDEase" evidence="8">
    <location>
        <begin position="9"/>
        <end position="151"/>
    </location>
</feature>
<dbReference type="InterPro" id="IPR039356">
    <property type="entry name" value="YfbR/HDDC2"/>
</dbReference>
<dbReference type="InterPro" id="IPR006674">
    <property type="entry name" value="HD_domain"/>
</dbReference>
<dbReference type="Gene3D" id="1.10.3210.10">
    <property type="entry name" value="Hypothetical protein af1432"/>
    <property type="match status" value="1"/>
</dbReference>
<dbReference type="SUPFAM" id="SSF109604">
    <property type="entry name" value="HD-domain/PDEase-like"/>
    <property type="match status" value="1"/>
</dbReference>
<evidence type="ECO:0000256" key="4">
    <source>
        <dbReference type="ARBA" id="ARBA00011738"/>
    </source>
</evidence>
<evidence type="ECO:0000256" key="7">
    <source>
        <dbReference type="ARBA" id="ARBA00022801"/>
    </source>
</evidence>
<sequence length="197" mass="23629">WVLIGVKKDPASVTDHSFRLAIMTWILGKKKRLNFERAIKMALIHDLCELYAGDITPYDHESLPKDKKEWPKLFDSWPRFTKSKKLKNFLKKHKKEKTALTKITSGLPLELKKEILNLWYDYEKGSTKEARFVRQVNRLETLLQAFEYSKETKKRPFHSWWVGTEEQIDDPFLVKFMEKIAEKFYHKPRKKTKKTRK</sequence>
<keyword evidence="6" id="KW-0479">Metal-binding</keyword>
<evidence type="ECO:0000256" key="2">
    <source>
        <dbReference type="ARBA" id="ARBA00001936"/>
    </source>
</evidence>
<comment type="cofactor">
    <cofactor evidence="2">
        <name>Mn(2+)</name>
        <dbReference type="ChEBI" id="CHEBI:29035"/>
    </cofactor>
</comment>
<dbReference type="GO" id="GO:0046872">
    <property type="term" value="F:metal ion binding"/>
    <property type="evidence" value="ECO:0007669"/>
    <property type="project" value="UniProtKB-KW"/>
</dbReference>
<dbReference type="GO" id="GO:0005737">
    <property type="term" value="C:cytoplasm"/>
    <property type="evidence" value="ECO:0007669"/>
    <property type="project" value="TreeGrafter"/>
</dbReference>
<comment type="subunit">
    <text evidence="4">Homodimer.</text>
</comment>
<dbReference type="PANTHER" id="PTHR11845">
    <property type="entry name" value="5'-DEOXYNUCLEOTIDASE HDDC2"/>
    <property type="match status" value="1"/>
</dbReference>
<dbReference type="AlphaFoldDB" id="X1MJQ9"/>
<evidence type="ECO:0000256" key="1">
    <source>
        <dbReference type="ARBA" id="ARBA00001638"/>
    </source>
</evidence>
<feature type="non-terminal residue" evidence="9">
    <location>
        <position position="1"/>
    </location>
</feature>
<reference evidence="9" key="1">
    <citation type="journal article" date="2014" name="Front. Microbiol.">
        <title>High frequency of phylogenetically diverse reductive dehalogenase-homologous genes in deep subseafloor sedimentary metagenomes.</title>
        <authorList>
            <person name="Kawai M."/>
            <person name="Futagami T."/>
            <person name="Toyoda A."/>
            <person name="Takaki Y."/>
            <person name="Nishi S."/>
            <person name="Hori S."/>
            <person name="Arai W."/>
            <person name="Tsubouchi T."/>
            <person name="Morono Y."/>
            <person name="Uchiyama I."/>
            <person name="Ito T."/>
            <person name="Fujiyama A."/>
            <person name="Inagaki F."/>
            <person name="Takami H."/>
        </authorList>
    </citation>
    <scope>NUCLEOTIDE SEQUENCE</scope>
    <source>
        <strain evidence="9">Expedition CK06-06</strain>
    </source>
</reference>
<comment type="cofactor">
    <cofactor evidence="3">
        <name>Co(2+)</name>
        <dbReference type="ChEBI" id="CHEBI:48828"/>
    </cofactor>
</comment>
<dbReference type="Pfam" id="PF13023">
    <property type="entry name" value="HD_3"/>
    <property type="match status" value="1"/>
</dbReference>
<name>X1MJQ9_9ZZZZ</name>
<evidence type="ECO:0000313" key="9">
    <source>
        <dbReference type="EMBL" id="GAI31478.1"/>
    </source>
</evidence>
<gene>
    <name evidence="9" type="ORF">S06H3_32801</name>
</gene>